<dbReference type="GO" id="GO:0005737">
    <property type="term" value="C:cytoplasm"/>
    <property type="evidence" value="ECO:0007669"/>
    <property type="project" value="UniProtKB-SubCell"/>
</dbReference>
<dbReference type="Gene3D" id="3.30.930.10">
    <property type="entry name" value="Bira Bifunctional Protein, Domain 2"/>
    <property type="match status" value="1"/>
</dbReference>
<feature type="domain" description="Aminoacyl-transfer RNA synthetases class-II family profile" evidence="8">
    <location>
        <begin position="150"/>
        <end position="558"/>
    </location>
</feature>
<evidence type="ECO:0000313" key="9">
    <source>
        <dbReference type="EMBL" id="MBS3061518.1"/>
    </source>
</evidence>
<dbReference type="SUPFAM" id="SSF50249">
    <property type="entry name" value="Nucleic acid-binding proteins"/>
    <property type="match status" value="1"/>
</dbReference>
<dbReference type="CDD" id="cd04317">
    <property type="entry name" value="EcAspRS_like_N"/>
    <property type="match status" value="1"/>
</dbReference>
<keyword evidence="7" id="KW-0963">Cytoplasm</keyword>
<keyword evidence="5 7" id="KW-0648">Protein biosynthesis</keyword>
<sequence length="590" mass="66718">MKKRTHACQELNEKMVGQTVVLNGWVANRRDHGSLIFIDLRDRSGLCQIVFNPKNSQKAHKDSEELGKEFVVSLTGNVSLRPKGTENPKIASGKIEVEAIDLEILNKAEQPLPIELDAHVLASEEQRLKYRFLDLRREQLKNNLIFRHHMIKAFRDFFDKEGFLEIETPIMAKSTPEGSRDYLVPSRVHPGKFYALPQSPQIFKQLLMVAGFEKYMQVARCFRDEDLRSDRQPEFTQIDLEMSFVNENDVIDVTERSLAFAVEKSTGKKVSTPFVRMTFANAMDQFGSDKPDTRFDLKLLDVTDELSGSEFQVLESVFKNHGKAKAVVVSDGAEKFSKGDLEKLTDAAKVYGAKGLFTFKVKDKSFESSITKFLSEKQIKGVLKKTAAKDNDLILVVADEWETACTAMGAVRLKIGEKLGLMDPNKLNFLWVIDFPLYVWDKEENRPAANHHPFTRPKKEFFSLMDSDPMKVLAEAYDCVLNGSEVGGGSIRIHERALQEKMFGILKISPSEAERRFGFLLSAFRYGAPPHGGLALGVDRLATILTHSESIRDVIAFPKNKAAISLMDEAPDIVDQKQLRELHLKLDLDK</sequence>
<dbReference type="InterPro" id="IPR047090">
    <property type="entry name" value="AspRS_core"/>
</dbReference>
<dbReference type="Pfam" id="PF01336">
    <property type="entry name" value="tRNA_anti-codon"/>
    <property type="match status" value="1"/>
</dbReference>
<evidence type="ECO:0000256" key="2">
    <source>
        <dbReference type="ARBA" id="ARBA00022598"/>
    </source>
</evidence>
<dbReference type="GO" id="GO:0003676">
    <property type="term" value="F:nucleic acid binding"/>
    <property type="evidence" value="ECO:0007669"/>
    <property type="project" value="InterPro"/>
</dbReference>
<dbReference type="InterPro" id="IPR045864">
    <property type="entry name" value="aa-tRNA-synth_II/BPL/LPL"/>
</dbReference>
<proteinExistence type="inferred from homology"/>
<feature type="binding site" evidence="7">
    <location>
        <position position="177"/>
    </location>
    <ligand>
        <name>L-aspartate</name>
        <dbReference type="ChEBI" id="CHEBI:29991"/>
    </ligand>
</feature>
<dbReference type="SUPFAM" id="SSF55261">
    <property type="entry name" value="GAD domain-like"/>
    <property type="match status" value="1"/>
</dbReference>
<accession>A0A8T4L2F5</accession>
<feature type="binding site" evidence="7">
    <location>
        <position position="451"/>
    </location>
    <ligand>
        <name>L-aspartate</name>
        <dbReference type="ChEBI" id="CHEBI:29991"/>
    </ligand>
</feature>
<dbReference type="Pfam" id="PF00152">
    <property type="entry name" value="tRNA-synt_2"/>
    <property type="match status" value="1"/>
</dbReference>
<organism evidence="9 10">
    <name type="scientific">Candidatus Iainarchaeum sp</name>
    <dbReference type="NCBI Taxonomy" id="3101447"/>
    <lineage>
        <taxon>Archaea</taxon>
        <taxon>Candidatus Iainarchaeota</taxon>
        <taxon>Candidatus Iainarchaeia</taxon>
        <taxon>Candidatus Iainarchaeales</taxon>
        <taxon>Candidatus Iainarchaeaceae</taxon>
        <taxon>Candidatus Iainarchaeum</taxon>
    </lineage>
</organism>
<dbReference type="SUPFAM" id="SSF55681">
    <property type="entry name" value="Class II aaRS and biotin synthetases"/>
    <property type="match status" value="1"/>
</dbReference>
<dbReference type="InterPro" id="IPR029351">
    <property type="entry name" value="GAD_dom"/>
</dbReference>
<protein>
    <recommendedName>
        <fullName evidence="7">Aspartate--tRNA(Asp/Asn) ligase</fullName>
        <ecNumber evidence="7">6.1.1.23</ecNumber>
    </recommendedName>
    <alternativeName>
        <fullName evidence="7">Aspartyl-tRNA synthetase</fullName>
        <shortName evidence="7">AspRS</shortName>
    </alternativeName>
    <alternativeName>
        <fullName evidence="7">Non-discriminating aspartyl-tRNA synthetase</fullName>
        <shortName evidence="7">ND-AspRS</shortName>
    </alternativeName>
</protein>
<evidence type="ECO:0000256" key="3">
    <source>
        <dbReference type="ARBA" id="ARBA00022741"/>
    </source>
</evidence>
<comment type="caution">
    <text evidence="9">The sequence shown here is derived from an EMBL/GenBank/DDBJ whole genome shotgun (WGS) entry which is preliminary data.</text>
</comment>
<dbReference type="PROSITE" id="PS50862">
    <property type="entry name" value="AA_TRNA_LIGASE_II"/>
    <property type="match status" value="1"/>
</dbReference>
<dbReference type="PANTHER" id="PTHR22594">
    <property type="entry name" value="ASPARTYL/LYSYL-TRNA SYNTHETASE"/>
    <property type="match status" value="1"/>
</dbReference>
<comment type="subunit">
    <text evidence="7">Homodimer.</text>
</comment>
<feature type="binding site" evidence="7">
    <location>
        <position position="232"/>
    </location>
    <ligand>
        <name>ATP</name>
        <dbReference type="ChEBI" id="CHEBI:30616"/>
    </ligand>
</feature>
<dbReference type="Pfam" id="PF02938">
    <property type="entry name" value="GAD"/>
    <property type="match status" value="1"/>
</dbReference>
<dbReference type="InterPro" id="IPR004364">
    <property type="entry name" value="Aa-tRNA-synt_II"/>
</dbReference>
<dbReference type="CDD" id="cd00777">
    <property type="entry name" value="AspRS_core"/>
    <property type="match status" value="1"/>
</dbReference>
<feature type="region of interest" description="Aspartate" evidence="7">
    <location>
        <begin position="201"/>
        <end position="204"/>
    </location>
</feature>
<feature type="site" description="Important for tRNA non-discrimination" evidence="7">
    <location>
        <position position="84"/>
    </location>
</feature>
<feature type="binding site" evidence="7">
    <location>
        <begin position="223"/>
        <end position="225"/>
    </location>
    <ligand>
        <name>ATP</name>
        <dbReference type="ChEBI" id="CHEBI:30616"/>
    </ligand>
</feature>
<dbReference type="GO" id="GO:0006422">
    <property type="term" value="P:aspartyl-tRNA aminoacylation"/>
    <property type="evidence" value="ECO:0007669"/>
    <property type="project" value="UniProtKB-UniRule"/>
</dbReference>
<gene>
    <name evidence="7 9" type="primary">aspS</name>
    <name evidence="9" type="ORF">J4215_02965</name>
</gene>
<dbReference type="EMBL" id="JAGVWC010000010">
    <property type="protein sequence ID" value="MBS3061518.1"/>
    <property type="molecule type" value="Genomic_DNA"/>
</dbReference>
<dbReference type="PANTHER" id="PTHR22594:SF5">
    <property type="entry name" value="ASPARTATE--TRNA LIGASE, MITOCHONDRIAL"/>
    <property type="match status" value="1"/>
</dbReference>
<dbReference type="InterPro" id="IPR004115">
    <property type="entry name" value="GAD-like_sf"/>
</dbReference>
<evidence type="ECO:0000259" key="8">
    <source>
        <dbReference type="PROSITE" id="PS50862"/>
    </source>
</evidence>
<comment type="function">
    <text evidence="7">Aspartyl-tRNA synthetase with relaxed tRNA specificity since it is able to aspartylate not only its cognate tRNA(Asp) but also tRNA(Asn). Reaction proceeds in two steps: L-aspartate is first activated by ATP to form Asp-AMP and then transferred to the acceptor end of tRNA(Asp/Asn).</text>
</comment>
<feature type="binding site" evidence="7">
    <location>
        <position position="223"/>
    </location>
    <ligand>
        <name>L-aspartate</name>
        <dbReference type="ChEBI" id="CHEBI:29991"/>
    </ligand>
</feature>
<dbReference type="InterPro" id="IPR004524">
    <property type="entry name" value="Asp-tRNA-ligase_1"/>
</dbReference>
<dbReference type="Gene3D" id="2.40.50.140">
    <property type="entry name" value="Nucleic acid-binding proteins"/>
    <property type="match status" value="1"/>
</dbReference>
<keyword evidence="3 7" id="KW-0547">Nucleotide-binding</keyword>
<evidence type="ECO:0000256" key="4">
    <source>
        <dbReference type="ARBA" id="ARBA00022840"/>
    </source>
</evidence>
<dbReference type="GO" id="GO:0005524">
    <property type="term" value="F:ATP binding"/>
    <property type="evidence" value="ECO:0007669"/>
    <property type="project" value="UniProtKB-UniRule"/>
</dbReference>
<dbReference type="InterPro" id="IPR047089">
    <property type="entry name" value="Asp-tRNA-ligase_1_N"/>
</dbReference>
<keyword evidence="4 7" id="KW-0067">ATP-binding</keyword>
<dbReference type="GO" id="GO:0050560">
    <property type="term" value="F:aspartate-tRNA(Asn) ligase activity"/>
    <property type="evidence" value="ECO:0007669"/>
    <property type="project" value="UniProtKB-EC"/>
</dbReference>
<reference evidence="9" key="2">
    <citation type="submission" date="2021-05" db="EMBL/GenBank/DDBJ databases">
        <title>Protein family content uncovers lineage relationships and bacterial pathway maintenance mechanisms in DPANN archaea.</title>
        <authorList>
            <person name="Castelle C.J."/>
            <person name="Meheust R."/>
            <person name="Jaffe A.L."/>
            <person name="Seitz K."/>
            <person name="Gong X."/>
            <person name="Baker B.J."/>
            <person name="Banfield J.F."/>
        </authorList>
    </citation>
    <scope>NUCLEOTIDE SEQUENCE</scope>
    <source>
        <strain evidence="9">RIFCSPLOWO2_01_FULL_AR10_48_17</strain>
    </source>
</reference>
<evidence type="ECO:0000256" key="6">
    <source>
        <dbReference type="ARBA" id="ARBA00023146"/>
    </source>
</evidence>
<dbReference type="NCBIfam" id="NF001750">
    <property type="entry name" value="PRK00476.1"/>
    <property type="match status" value="1"/>
</dbReference>
<evidence type="ECO:0000256" key="1">
    <source>
        <dbReference type="ARBA" id="ARBA00006303"/>
    </source>
</evidence>
<feature type="site" description="Important for tRNA non-discrimination" evidence="7">
    <location>
        <position position="32"/>
    </location>
</feature>
<keyword evidence="2 7" id="KW-0436">Ligase</keyword>
<comment type="catalytic activity">
    <reaction evidence="7">
        <text>tRNA(Asx) + L-aspartate + ATP = L-aspartyl-tRNA(Asx) + AMP + diphosphate</text>
        <dbReference type="Rhea" id="RHEA:18349"/>
        <dbReference type="Rhea" id="RHEA-COMP:9710"/>
        <dbReference type="Rhea" id="RHEA-COMP:9711"/>
        <dbReference type="ChEBI" id="CHEBI:29991"/>
        <dbReference type="ChEBI" id="CHEBI:30616"/>
        <dbReference type="ChEBI" id="CHEBI:33019"/>
        <dbReference type="ChEBI" id="CHEBI:78442"/>
        <dbReference type="ChEBI" id="CHEBI:78516"/>
        <dbReference type="ChEBI" id="CHEBI:456215"/>
        <dbReference type="EC" id="6.1.1.23"/>
    </reaction>
</comment>
<feature type="binding site" evidence="7">
    <location>
        <position position="485"/>
    </location>
    <ligand>
        <name>ATP</name>
        <dbReference type="ChEBI" id="CHEBI:30616"/>
    </ligand>
</feature>
<evidence type="ECO:0000256" key="5">
    <source>
        <dbReference type="ARBA" id="ARBA00022917"/>
    </source>
</evidence>
<dbReference type="AlphaFoldDB" id="A0A8T4L2F5"/>
<evidence type="ECO:0000313" key="10">
    <source>
        <dbReference type="Proteomes" id="UP000675968"/>
    </source>
</evidence>
<dbReference type="Gene3D" id="3.30.1360.30">
    <property type="entry name" value="GAD-like domain"/>
    <property type="match status" value="1"/>
</dbReference>
<feature type="binding site" evidence="7">
    <location>
        <begin position="537"/>
        <end position="540"/>
    </location>
    <ligand>
        <name>ATP</name>
        <dbReference type="ChEBI" id="CHEBI:30616"/>
    </ligand>
</feature>
<dbReference type="InterPro" id="IPR012340">
    <property type="entry name" value="NA-bd_OB-fold"/>
</dbReference>
<feature type="binding site" evidence="7">
    <location>
        <position position="492"/>
    </location>
    <ligand>
        <name>L-aspartate</name>
        <dbReference type="ChEBI" id="CHEBI:29991"/>
    </ligand>
</feature>
<keyword evidence="6 7" id="KW-0030">Aminoacyl-tRNA synthetase</keyword>
<name>A0A8T4L2F5_9ARCH</name>
<dbReference type="InterPro" id="IPR004365">
    <property type="entry name" value="NA-bd_OB_tRNA"/>
</dbReference>
<dbReference type="GO" id="GO:0004815">
    <property type="term" value="F:aspartate-tRNA ligase activity"/>
    <property type="evidence" value="ECO:0007669"/>
    <property type="project" value="UniProtKB-UniRule"/>
</dbReference>
<dbReference type="EC" id="6.1.1.23" evidence="7"/>
<dbReference type="NCBIfam" id="TIGR00459">
    <property type="entry name" value="aspS_bact"/>
    <property type="match status" value="1"/>
</dbReference>
<evidence type="ECO:0000256" key="7">
    <source>
        <dbReference type="HAMAP-Rule" id="MF_00044"/>
    </source>
</evidence>
<comment type="subcellular location">
    <subcellularLocation>
        <location evidence="7">Cytoplasm</location>
    </subcellularLocation>
</comment>
<dbReference type="InterPro" id="IPR006195">
    <property type="entry name" value="aa-tRNA-synth_II"/>
</dbReference>
<dbReference type="Proteomes" id="UP000675968">
    <property type="component" value="Unassembled WGS sequence"/>
</dbReference>
<dbReference type="HAMAP" id="MF_00044">
    <property type="entry name" value="Asp_tRNA_synth_type1"/>
    <property type="match status" value="1"/>
</dbReference>
<dbReference type="InterPro" id="IPR002312">
    <property type="entry name" value="Asp/Asn-tRNA-synth_IIb"/>
</dbReference>
<comment type="similarity">
    <text evidence="1 7">Belongs to the class-II aminoacyl-tRNA synthetase family. Type 1 subfamily.</text>
</comment>
<dbReference type="PRINTS" id="PR01042">
    <property type="entry name" value="TRNASYNTHASP"/>
</dbReference>
<reference evidence="9" key="1">
    <citation type="submission" date="2021-03" db="EMBL/GenBank/DDBJ databases">
        <authorList>
            <person name="Jaffe A."/>
        </authorList>
    </citation>
    <scope>NUCLEOTIDE SEQUENCE</scope>
    <source>
        <strain evidence="9">RIFCSPLOWO2_01_FULL_AR10_48_17</strain>
    </source>
</reference>